<name>A0A928BRZ4_XYLRU</name>
<dbReference type="EMBL" id="SUYD01000003">
    <property type="protein sequence ID" value="MBE6265451.1"/>
    <property type="molecule type" value="Genomic_DNA"/>
</dbReference>
<evidence type="ECO:0000313" key="2">
    <source>
        <dbReference type="Proteomes" id="UP000763088"/>
    </source>
</evidence>
<comment type="caution">
    <text evidence="1">The sequence shown here is derived from an EMBL/GenBank/DDBJ whole genome shotgun (WGS) entry which is preliminary data.</text>
</comment>
<dbReference type="Pfam" id="PF19555">
    <property type="entry name" value="DUF6078"/>
    <property type="match status" value="1"/>
</dbReference>
<evidence type="ECO:0000313" key="1">
    <source>
        <dbReference type="EMBL" id="MBE6265451.1"/>
    </source>
</evidence>
<protein>
    <submittedName>
        <fullName evidence="1">Uncharacterized protein</fullName>
    </submittedName>
</protein>
<dbReference type="Proteomes" id="UP000763088">
    <property type="component" value="Unassembled WGS sequence"/>
</dbReference>
<reference evidence="1" key="1">
    <citation type="submission" date="2019-04" db="EMBL/GenBank/DDBJ databases">
        <title>Evolution of Biomass-Degrading Anaerobic Consortia Revealed by Metagenomics.</title>
        <authorList>
            <person name="Peng X."/>
        </authorList>
    </citation>
    <scope>NUCLEOTIDE SEQUENCE</scope>
    <source>
        <strain evidence="1">SIG141</strain>
    </source>
</reference>
<sequence>MTKKDITPKTLEQLLREKAESSYTICSSNECPLRQSCLHWMAREYSPKHPFVVSTINLMNPLMQTDQCPMYSSSKPIRMPLGISKMYYDMPRRIEVALKRNLINHFNRKRYYEYHSGYRPVPPEHEQYIRQAALQYGWPHPLEFNSYTEDYLW</sequence>
<accession>A0A928BRZ4</accession>
<proteinExistence type="predicted"/>
<organism evidence="1 2">
    <name type="scientific">Xylanibacter ruminicola</name>
    <name type="common">Prevotella ruminicola</name>
    <dbReference type="NCBI Taxonomy" id="839"/>
    <lineage>
        <taxon>Bacteria</taxon>
        <taxon>Pseudomonadati</taxon>
        <taxon>Bacteroidota</taxon>
        <taxon>Bacteroidia</taxon>
        <taxon>Bacteroidales</taxon>
        <taxon>Prevotellaceae</taxon>
        <taxon>Xylanibacter</taxon>
    </lineage>
</organism>
<dbReference type="InterPro" id="IPR045724">
    <property type="entry name" value="DUF6078"/>
</dbReference>
<dbReference type="AlphaFoldDB" id="A0A928BRZ4"/>
<gene>
    <name evidence="1" type="ORF">E7102_03115</name>
</gene>